<dbReference type="GO" id="GO:0022857">
    <property type="term" value="F:transmembrane transporter activity"/>
    <property type="evidence" value="ECO:0007669"/>
    <property type="project" value="InterPro"/>
</dbReference>
<comment type="similarity">
    <text evidence="2">Belongs to the major facilitator superfamily. Monocarboxylate porter (TC 2.A.1.13) family.</text>
</comment>
<dbReference type="PANTHER" id="PTHR11360:SF234">
    <property type="entry name" value="MFS-TYPE TRANSPORTER DBAD-RELATED"/>
    <property type="match status" value="1"/>
</dbReference>
<proteinExistence type="inferred from homology"/>
<dbReference type="InterPro" id="IPR020846">
    <property type="entry name" value="MFS_dom"/>
</dbReference>
<keyword evidence="3" id="KW-0812">Transmembrane</keyword>
<feature type="transmembrane region" description="Helical" evidence="3">
    <location>
        <begin position="102"/>
        <end position="119"/>
    </location>
</feature>
<reference evidence="5 6" key="1">
    <citation type="submission" date="2016-09" db="EMBL/GenBank/DDBJ databases">
        <authorList>
            <person name="Capua I."/>
            <person name="De Benedictis P."/>
            <person name="Joannis T."/>
            <person name="Lombin L.H."/>
            <person name="Cattoli G."/>
        </authorList>
    </citation>
    <scope>NUCLEOTIDE SEQUENCE [LARGE SCALE GENOMIC DNA]</scope>
    <source>
        <strain evidence="5 6">IMI 309357</strain>
    </source>
</reference>
<dbReference type="EMBL" id="MJBS01000047">
    <property type="protein sequence ID" value="OHE98399.1"/>
    <property type="molecule type" value="Genomic_DNA"/>
</dbReference>
<feature type="transmembrane region" description="Helical" evidence="3">
    <location>
        <begin position="68"/>
        <end position="90"/>
    </location>
</feature>
<accession>A0A1G4BAF8</accession>
<dbReference type="PROSITE" id="PS50850">
    <property type="entry name" value="MFS"/>
    <property type="match status" value="1"/>
</dbReference>
<feature type="transmembrane region" description="Helical" evidence="3">
    <location>
        <begin position="126"/>
        <end position="148"/>
    </location>
</feature>
<comment type="caution">
    <text evidence="5">The sequence shown here is derived from an EMBL/GenBank/DDBJ whole genome shotgun (WGS) entry which is preliminary data.</text>
</comment>
<evidence type="ECO:0000256" key="1">
    <source>
        <dbReference type="ARBA" id="ARBA00004141"/>
    </source>
</evidence>
<name>A0A1G4BAF8_9PEZI</name>
<dbReference type="SUPFAM" id="SSF103473">
    <property type="entry name" value="MFS general substrate transporter"/>
    <property type="match status" value="1"/>
</dbReference>
<dbReference type="Pfam" id="PF07690">
    <property type="entry name" value="MFS_1"/>
    <property type="match status" value="1"/>
</dbReference>
<sequence length="187" mass="20408">MCALLRSGLRVYAISDEDGYGVYQLYYTASLNIPSSYDTWTGSIQIFLTFGFYALSGRPADAGYTRPVIIVSLLMAVVGTFLISFCHAYWHTLLAQGLCTGLGMGIMLMPGVTIVGSYFKRRKTLALSIVTTGTGVGSVTFLILFNYAIPHVGFAWAVMCQALMMMVLGPVTTALMRSRLAPRKQTK</sequence>
<keyword evidence="3" id="KW-1133">Transmembrane helix</keyword>
<evidence type="ECO:0000256" key="3">
    <source>
        <dbReference type="SAM" id="Phobius"/>
    </source>
</evidence>
<dbReference type="InterPro" id="IPR050327">
    <property type="entry name" value="Proton-linked_MCT"/>
</dbReference>
<dbReference type="Gene3D" id="1.20.1250.20">
    <property type="entry name" value="MFS general substrate transporter like domains"/>
    <property type="match status" value="1"/>
</dbReference>
<dbReference type="InterPro" id="IPR011701">
    <property type="entry name" value="MFS"/>
</dbReference>
<evidence type="ECO:0000313" key="5">
    <source>
        <dbReference type="EMBL" id="OHE98399.1"/>
    </source>
</evidence>
<dbReference type="PANTHER" id="PTHR11360">
    <property type="entry name" value="MONOCARBOXYLATE TRANSPORTER"/>
    <property type="match status" value="1"/>
</dbReference>
<evidence type="ECO:0000256" key="2">
    <source>
        <dbReference type="ARBA" id="ARBA00006727"/>
    </source>
</evidence>
<dbReference type="GeneID" id="34559546"/>
<feature type="transmembrane region" description="Helical" evidence="3">
    <location>
        <begin position="154"/>
        <end position="176"/>
    </location>
</feature>
<dbReference type="InterPro" id="IPR036259">
    <property type="entry name" value="MFS_trans_sf"/>
</dbReference>
<gene>
    <name evidence="5" type="ORF">CORC01_06395</name>
</gene>
<dbReference type="RefSeq" id="XP_022475549.1">
    <property type="nucleotide sequence ID" value="XM_022618036.1"/>
</dbReference>
<organism evidence="5 6">
    <name type="scientific">Colletotrichum orchidophilum</name>
    <dbReference type="NCBI Taxonomy" id="1209926"/>
    <lineage>
        <taxon>Eukaryota</taxon>
        <taxon>Fungi</taxon>
        <taxon>Dikarya</taxon>
        <taxon>Ascomycota</taxon>
        <taxon>Pezizomycotina</taxon>
        <taxon>Sordariomycetes</taxon>
        <taxon>Hypocreomycetidae</taxon>
        <taxon>Glomerellales</taxon>
        <taxon>Glomerellaceae</taxon>
        <taxon>Colletotrichum</taxon>
    </lineage>
</organism>
<dbReference type="GO" id="GO:0016020">
    <property type="term" value="C:membrane"/>
    <property type="evidence" value="ECO:0007669"/>
    <property type="project" value="UniProtKB-SubCell"/>
</dbReference>
<keyword evidence="6" id="KW-1185">Reference proteome</keyword>
<keyword evidence="3" id="KW-0472">Membrane</keyword>
<protein>
    <submittedName>
        <fullName evidence="5">Major facilitator superfamily transporter</fullName>
    </submittedName>
</protein>
<evidence type="ECO:0000259" key="4">
    <source>
        <dbReference type="PROSITE" id="PS50850"/>
    </source>
</evidence>
<dbReference type="AlphaFoldDB" id="A0A1G4BAF8"/>
<feature type="domain" description="Major facilitator superfamily (MFS) profile" evidence="4">
    <location>
        <begin position="1"/>
        <end position="187"/>
    </location>
</feature>
<comment type="subcellular location">
    <subcellularLocation>
        <location evidence="1">Membrane</location>
        <topology evidence="1">Multi-pass membrane protein</topology>
    </subcellularLocation>
</comment>
<evidence type="ECO:0000313" key="6">
    <source>
        <dbReference type="Proteomes" id="UP000176998"/>
    </source>
</evidence>
<dbReference type="Proteomes" id="UP000176998">
    <property type="component" value="Unassembled WGS sequence"/>
</dbReference>
<dbReference type="OrthoDB" id="5212574at2759"/>